<organism evidence="1">
    <name type="scientific">uncultured Caudovirales phage</name>
    <dbReference type="NCBI Taxonomy" id="2100421"/>
    <lineage>
        <taxon>Viruses</taxon>
        <taxon>Duplodnaviria</taxon>
        <taxon>Heunggongvirae</taxon>
        <taxon>Uroviricota</taxon>
        <taxon>Caudoviricetes</taxon>
        <taxon>Peduoviridae</taxon>
        <taxon>Maltschvirus</taxon>
        <taxon>Maltschvirus maltsch</taxon>
    </lineage>
</organism>
<evidence type="ECO:0000313" key="1">
    <source>
        <dbReference type="EMBL" id="CAB4190437.1"/>
    </source>
</evidence>
<accession>A0A6J5R7R4</accession>
<reference evidence="1" key="1">
    <citation type="submission" date="2020-05" db="EMBL/GenBank/DDBJ databases">
        <authorList>
            <person name="Chiriac C."/>
            <person name="Salcher M."/>
            <person name="Ghai R."/>
            <person name="Kavagutti S V."/>
        </authorList>
    </citation>
    <scope>NUCLEOTIDE SEQUENCE</scope>
</reference>
<sequence length="38" mass="3922">MTNTFKNGAKTAITTVAPVIAEIQKQAAPQVNPAPEAV</sequence>
<dbReference type="EMBL" id="LR797156">
    <property type="protein sequence ID" value="CAB4190437.1"/>
    <property type="molecule type" value="Genomic_DNA"/>
</dbReference>
<gene>
    <name evidence="1" type="ORF">UFOVP1193_61</name>
</gene>
<name>A0A6J5R7R4_9CAUD</name>
<protein>
    <submittedName>
        <fullName evidence="1">Uncharacterized protein</fullName>
    </submittedName>
</protein>
<proteinExistence type="predicted"/>